<dbReference type="EMBL" id="JMSN01000025">
    <property type="protein sequence ID" value="KDN48484.1"/>
    <property type="molecule type" value="Genomic_DNA"/>
</dbReference>
<evidence type="ECO:0000256" key="1">
    <source>
        <dbReference type="ARBA" id="ARBA00022603"/>
    </source>
</evidence>
<proteinExistence type="predicted"/>
<evidence type="ECO:0000256" key="2">
    <source>
        <dbReference type="ARBA" id="ARBA00022679"/>
    </source>
</evidence>
<dbReference type="OMA" id="AMMYERR"/>
<dbReference type="InParanoid" id="A0A066WBM2"/>
<evidence type="ECO:0000313" key="7">
    <source>
        <dbReference type="Proteomes" id="UP000027361"/>
    </source>
</evidence>
<feature type="domain" description="SET" evidence="5">
    <location>
        <begin position="35"/>
        <end position="317"/>
    </location>
</feature>
<dbReference type="InterPro" id="IPR036464">
    <property type="entry name" value="Rubisco_LSMT_subst-bd_sf"/>
</dbReference>
<dbReference type="SUPFAM" id="SSF81822">
    <property type="entry name" value="RuBisCo LSMT C-terminal, substrate-binding domain"/>
    <property type="match status" value="1"/>
</dbReference>
<dbReference type="Gene3D" id="3.90.1420.10">
    <property type="entry name" value="Rubisco LSMT, substrate-binding domain"/>
    <property type="match status" value="1"/>
</dbReference>
<dbReference type="InterPro" id="IPR015353">
    <property type="entry name" value="Rubisco_LSMT_subst-bd"/>
</dbReference>
<keyword evidence="3" id="KW-0949">S-adenosyl-L-methionine</keyword>
<dbReference type="PANTHER" id="PTHR13271:SF152">
    <property type="entry name" value="UBIQUITIN-LIKE DOMAIN-CONTAINING PROTEIN"/>
    <property type="match status" value="1"/>
</dbReference>
<gene>
    <name evidence="6" type="ORF">K437DRAFT_255593</name>
</gene>
<dbReference type="PROSITE" id="PS50280">
    <property type="entry name" value="SET"/>
    <property type="match status" value="1"/>
</dbReference>
<dbReference type="GO" id="GO:0016279">
    <property type="term" value="F:protein-lysine N-methyltransferase activity"/>
    <property type="evidence" value="ECO:0007669"/>
    <property type="project" value="UniProtKB-ARBA"/>
</dbReference>
<keyword evidence="1" id="KW-0489">Methyltransferase</keyword>
<dbReference type="Pfam" id="PF09273">
    <property type="entry name" value="Rubis-subs-bind"/>
    <property type="match status" value="1"/>
</dbReference>
<dbReference type="RefSeq" id="XP_013244140.1">
    <property type="nucleotide sequence ID" value="XM_013388686.1"/>
</dbReference>
<dbReference type="InterPro" id="IPR001214">
    <property type="entry name" value="SET_dom"/>
</dbReference>
<organism evidence="6 7">
    <name type="scientific">Tilletiaria anomala (strain ATCC 24038 / CBS 436.72 / UBC 951)</name>
    <dbReference type="NCBI Taxonomy" id="1037660"/>
    <lineage>
        <taxon>Eukaryota</taxon>
        <taxon>Fungi</taxon>
        <taxon>Dikarya</taxon>
        <taxon>Basidiomycota</taxon>
        <taxon>Ustilaginomycotina</taxon>
        <taxon>Exobasidiomycetes</taxon>
        <taxon>Georgefischeriales</taxon>
        <taxon>Tilletiariaceae</taxon>
        <taxon>Tilletiaria</taxon>
    </lineage>
</organism>
<evidence type="ECO:0000313" key="6">
    <source>
        <dbReference type="EMBL" id="KDN48484.1"/>
    </source>
</evidence>
<keyword evidence="7" id="KW-1185">Reference proteome</keyword>
<evidence type="ECO:0000259" key="5">
    <source>
        <dbReference type="PROSITE" id="PS50280"/>
    </source>
</evidence>
<reference evidence="6 7" key="1">
    <citation type="submission" date="2014-05" db="EMBL/GenBank/DDBJ databases">
        <title>Draft genome sequence of a rare smut relative, Tilletiaria anomala UBC 951.</title>
        <authorList>
            <consortium name="DOE Joint Genome Institute"/>
            <person name="Toome M."/>
            <person name="Kuo A."/>
            <person name="Henrissat B."/>
            <person name="Lipzen A."/>
            <person name="Tritt A."/>
            <person name="Yoshinaga Y."/>
            <person name="Zane M."/>
            <person name="Barry K."/>
            <person name="Grigoriev I.V."/>
            <person name="Spatafora J.W."/>
            <person name="Aimea M.C."/>
        </authorList>
    </citation>
    <scope>NUCLEOTIDE SEQUENCE [LARGE SCALE GENOMIC DNA]</scope>
    <source>
        <strain evidence="6 7">UBC 951</strain>
    </source>
</reference>
<dbReference type="PANTHER" id="PTHR13271">
    <property type="entry name" value="UNCHARACTERIZED PUTATIVE METHYLTRANSFERASE"/>
    <property type="match status" value="1"/>
</dbReference>
<comment type="caution">
    <text evidence="6">The sequence shown here is derived from an EMBL/GenBank/DDBJ whole genome shotgun (WGS) entry which is preliminary data.</text>
</comment>
<dbReference type="SUPFAM" id="SSF82199">
    <property type="entry name" value="SET domain"/>
    <property type="match status" value="1"/>
</dbReference>
<dbReference type="GO" id="GO:0032259">
    <property type="term" value="P:methylation"/>
    <property type="evidence" value="ECO:0007669"/>
    <property type="project" value="UniProtKB-KW"/>
</dbReference>
<feature type="compositionally biased region" description="Acidic residues" evidence="4">
    <location>
        <begin position="244"/>
        <end position="262"/>
    </location>
</feature>
<evidence type="ECO:0000256" key="4">
    <source>
        <dbReference type="SAM" id="MobiDB-lite"/>
    </source>
</evidence>
<evidence type="ECO:0000256" key="3">
    <source>
        <dbReference type="ARBA" id="ARBA00022691"/>
    </source>
</evidence>
<feature type="region of interest" description="Disordered" evidence="4">
    <location>
        <begin position="470"/>
        <end position="491"/>
    </location>
</feature>
<dbReference type="OrthoDB" id="341421at2759"/>
<dbReference type="InterPro" id="IPR046341">
    <property type="entry name" value="SET_dom_sf"/>
</dbReference>
<feature type="region of interest" description="Disordered" evidence="4">
    <location>
        <begin position="236"/>
        <end position="262"/>
    </location>
</feature>
<sequence length="624" mass="69269">MDATDAAKAAKHSAFLDWFTSSGGMIGVDSADGKPLWTLHDYRKDGMGTGLRALAAMPENTLLFSLPRSMLLNTRNCPLPSLVRQAELDEGDAGKAGVPKWDQLESKWASLIICMLWERRRSLEGRSSSTEGQTWGPYLDVLPVQFATPMFWPAQDLRLLKGTSIENKIGQEEAEAEYSSLILPLVNGRPELFLPNATSIESGLAQFYSLELFHIMGSRILSRSFHVEPWREEHAKGDDLNAMETDDDEEEYKEGDEAEEEDKLEAVEDISMVAMADMLNARPGDYHNAKLFYRPTHLEMRTTRGVKQGEQLYNTYADPPNSDLLRRYGHVDTNAAPDDTDGTDELDNPNDNVELHWDLVAEAAMRLKVDALQGNAPDASLLTRLKSRINRYESEGLMPDECMVLSYIPPLSAAFSDRESMLAFLDDEDGEYGMAEFCTACRLMWVDDTTYEKYEARGEEMEAEWKTILKDKSSRTTGGTQGGVSEGQANADTAASEATLRILCARLALEAVTLRLAQYETTLEQDEDAYRSLPHSLPHNDEDFEPAKAAERSALLNRRNALVVRVGEKRILSRLQVILQAAVDKYNENTGGDGGADASGASSGGQKRRAEQDGDGKVIKKGKI</sequence>
<dbReference type="InterPro" id="IPR050600">
    <property type="entry name" value="SETD3_SETD6_MTase"/>
</dbReference>
<dbReference type="STRING" id="1037660.A0A066WBM2"/>
<feature type="region of interest" description="Disordered" evidence="4">
    <location>
        <begin position="588"/>
        <end position="624"/>
    </location>
</feature>
<name>A0A066WBM2_TILAU</name>
<accession>A0A066WBM2</accession>
<dbReference type="Proteomes" id="UP000027361">
    <property type="component" value="Unassembled WGS sequence"/>
</dbReference>
<dbReference type="GeneID" id="25264199"/>
<feature type="compositionally biased region" description="Basic and acidic residues" evidence="4">
    <location>
        <begin position="608"/>
        <end position="618"/>
    </location>
</feature>
<dbReference type="Gene3D" id="3.90.1410.10">
    <property type="entry name" value="set domain protein methyltransferase, domain 1"/>
    <property type="match status" value="1"/>
</dbReference>
<protein>
    <submittedName>
        <fullName evidence="6">SET domain-containing protein</fullName>
    </submittedName>
</protein>
<dbReference type="HOGENOM" id="CLU_017135_0_0_1"/>
<dbReference type="AlphaFoldDB" id="A0A066WBM2"/>
<keyword evidence="2" id="KW-0808">Transferase</keyword>